<dbReference type="GO" id="GO:0015668">
    <property type="term" value="F:type III site-specific deoxyribonuclease activity"/>
    <property type="evidence" value="ECO:0007669"/>
    <property type="project" value="InterPro"/>
</dbReference>
<comment type="caution">
    <text evidence="2">The sequence shown here is derived from an EMBL/GenBank/DDBJ whole genome shotgun (WGS) entry which is preliminary data.</text>
</comment>
<evidence type="ECO:0000259" key="1">
    <source>
        <dbReference type="Pfam" id="PF19778"/>
    </source>
</evidence>
<sequence length="106" mass="12072">MKELDTSSEVVVYAKLPRGFLIPTPVGDYNPDWAISFKAGSVRHIYFVAETKGTMSSMKLREIEKTKIECARKFFDEISKRITTDRVKYDVVTDYGKLMDLVGRAA</sequence>
<accession>A0A2U2C6X5</accession>
<dbReference type="AlphaFoldDB" id="A0A2U2C6X5"/>
<dbReference type="OrthoDB" id="9804145at2"/>
<dbReference type="RefSeq" id="WP_109534466.1">
    <property type="nucleotide sequence ID" value="NZ_QEYD01000010.1"/>
</dbReference>
<feature type="domain" description="Type III restriction enzyme C-terminal endonuclease" evidence="1">
    <location>
        <begin position="2"/>
        <end position="94"/>
    </location>
</feature>
<evidence type="ECO:0000313" key="3">
    <source>
        <dbReference type="Proteomes" id="UP000244940"/>
    </source>
</evidence>
<gene>
    <name evidence="2" type="ORF">C4N9_16630</name>
</gene>
<dbReference type="Pfam" id="PF19778">
    <property type="entry name" value="RE_endonuc"/>
    <property type="match status" value="1"/>
</dbReference>
<proteinExistence type="predicted"/>
<dbReference type="InterPro" id="IPR045572">
    <property type="entry name" value="RE_endonuc_C"/>
</dbReference>
<dbReference type="EMBL" id="QEYD01000010">
    <property type="protein sequence ID" value="PWE27655.1"/>
    <property type="molecule type" value="Genomic_DNA"/>
</dbReference>
<keyword evidence="3" id="KW-1185">Reference proteome</keyword>
<reference evidence="2 3" key="1">
    <citation type="submission" date="2018-05" db="EMBL/GenBank/DDBJ databases">
        <title>Pararhodobacter marina sp. nov., isolated from deep-sea water of the Indian Ocean.</title>
        <authorList>
            <person name="Lai Q.Sr."/>
            <person name="Liu X."/>
            <person name="Shao Z."/>
        </authorList>
    </citation>
    <scope>NUCLEOTIDE SEQUENCE [LARGE SCALE GENOMIC DNA]</scope>
    <source>
        <strain evidence="2 3">CIC4N-9</strain>
    </source>
</reference>
<evidence type="ECO:0000313" key="2">
    <source>
        <dbReference type="EMBL" id="PWE27655.1"/>
    </source>
</evidence>
<organism evidence="2 3">
    <name type="scientific">Pararhodobacter marinus</name>
    <dbReference type="NCBI Taxonomy" id="2184063"/>
    <lineage>
        <taxon>Bacteria</taxon>
        <taxon>Pseudomonadati</taxon>
        <taxon>Pseudomonadota</taxon>
        <taxon>Alphaproteobacteria</taxon>
        <taxon>Rhodobacterales</taxon>
        <taxon>Paracoccaceae</taxon>
        <taxon>Pararhodobacter</taxon>
    </lineage>
</organism>
<dbReference type="GeneID" id="94366522"/>
<protein>
    <recommendedName>
        <fullName evidence="1">Type III restriction enzyme C-terminal endonuclease domain-containing protein</fullName>
    </recommendedName>
</protein>
<dbReference type="Proteomes" id="UP000244940">
    <property type="component" value="Unassembled WGS sequence"/>
</dbReference>
<name>A0A2U2C6X5_9RHOB</name>